<keyword evidence="8" id="KW-0067">ATP-binding</keyword>
<evidence type="ECO:0000256" key="9">
    <source>
        <dbReference type="ARBA" id="ARBA00022909"/>
    </source>
</evidence>
<reference evidence="14 15" key="1">
    <citation type="submission" date="2021-04" db="EMBL/GenBank/DDBJ databases">
        <title>Novel species identification of genus Shewanella.</title>
        <authorList>
            <person name="Liu G."/>
        </authorList>
    </citation>
    <scope>NUCLEOTIDE SEQUENCE [LARGE SCALE GENOMIC DNA]</scope>
    <source>
        <strain evidence="14 15">FJAT-54481</strain>
    </source>
</reference>
<dbReference type="PANTHER" id="PTHR43071:SF1">
    <property type="entry name" value="2-AMINO-4-HYDROXY-6-HYDROXYMETHYLDIHYDROPTERIDINE PYROPHOSPHOKINASE"/>
    <property type="match status" value="1"/>
</dbReference>
<evidence type="ECO:0000256" key="4">
    <source>
        <dbReference type="ARBA" id="ARBA00016218"/>
    </source>
</evidence>
<dbReference type="InterPro" id="IPR035907">
    <property type="entry name" value="Hppk_sf"/>
</dbReference>
<protein>
    <recommendedName>
        <fullName evidence="4">2-amino-4-hydroxy-6-hydroxymethyldihydropteridine pyrophosphokinase</fullName>
        <ecNumber evidence="3">2.7.6.3</ecNumber>
    </recommendedName>
    <alternativeName>
        <fullName evidence="11">6-hydroxymethyl-7,8-dihydropterin pyrophosphokinase</fullName>
    </alternativeName>
    <alternativeName>
        <fullName evidence="12">7,8-dihydro-6-hydroxymethylpterin-pyrophosphokinase</fullName>
    </alternativeName>
</protein>
<accession>A0ABX7YW28</accession>
<dbReference type="GO" id="GO:0003848">
    <property type="term" value="F:2-amino-4-hydroxy-6-hydroxymethyldihydropteridine diphosphokinase activity"/>
    <property type="evidence" value="ECO:0007669"/>
    <property type="project" value="UniProtKB-EC"/>
</dbReference>
<evidence type="ECO:0000313" key="15">
    <source>
        <dbReference type="Proteomes" id="UP000679575"/>
    </source>
</evidence>
<sequence>MPLVYVALGANLAQPQQQLDSACRKLTALATDHQLRVSSYYRSTPMGEVPQPDYVNAVASFNTDLKPLALLEALQAIELQQGRTREVRWGPRTLDLDLLLYGDEIIDLPRLKVPHYGLKQRAFVLVPLAELSPRLQLPCGTLVSNLIDDTMRNALQRLPSS</sequence>
<dbReference type="NCBIfam" id="TIGR01498">
    <property type="entry name" value="folK"/>
    <property type="match status" value="1"/>
</dbReference>
<gene>
    <name evidence="14" type="primary">folK</name>
    <name evidence="14" type="ORF">KDN34_03525</name>
</gene>
<keyword evidence="5 14" id="KW-0808">Transferase</keyword>
<feature type="domain" description="7,8-dihydro-6-hydroxymethylpterin-pyrophosphokinase" evidence="13">
    <location>
        <begin position="88"/>
        <end position="99"/>
    </location>
</feature>
<comment type="similarity">
    <text evidence="2">Belongs to the HPPK family.</text>
</comment>
<dbReference type="InterPro" id="IPR000550">
    <property type="entry name" value="Hppk"/>
</dbReference>
<evidence type="ECO:0000313" key="14">
    <source>
        <dbReference type="EMBL" id="QUN06541.1"/>
    </source>
</evidence>
<evidence type="ECO:0000256" key="7">
    <source>
        <dbReference type="ARBA" id="ARBA00022777"/>
    </source>
</evidence>
<evidence type="ECO:0000256" key="12">
    <source>
        <dbReference type="ARBA" id="ARBA00033413"/>
    </source>
</evidence>
<keyword evidence="15" id="KW-1185">Reference proteome</keyword>
<dbReference type="Pfam" id="PF01288">
    <property type="entry name" value="HPPK"/>
    <property type="match status" value="1"/>
</dbReference>
<keyword evidence="7" id="KW-0418">Kinase</keyword>
<dbReference type="SUPFAM" id="SSF55083">
    <property type="entry name" value="6-hydroxymethyl-7,8-dihydropterin pyrophosphokinase, HPPK"/>
    <property type="match status" value="1"/>
</dbReference>
<dbReference type="PROSITE" id="PS00794">
    <property type="entry name" value="HPPK"/>
    <property type="match status" value="1"/>
</dbReference>
<organism evidence="14 15">
    <name type="scientific">Shewanella yunxiaonensis</name>
    <dbReference type="NCBI Taxonomy" id="2829809"/>
    <lineage>
        <taxon>Bacteria</taxon>
        <taxon>Pseudomonadati</taxon>
        <taxon>Pseudomonadota</taxon>
        <taxon>Gammaproteobacteria</taxon>
        <taxon>Alteromonadales</taxon>
        <taxon>Shewanellaceae</taxon>
        <taxon>Shewanella</taxon>
    </lineage>
</organism>
<evidence type="ECO:0000256" key="8">
    <source>
        <dbReference type="ARBA" id="ARBA00022840"/>
    </source>
</evidence>
<dbReference type="EC" id="2.7.6.3" evidence="3"/>
<evidence type="ECO:0000256" key="10">
    <source>
        <dbReference type="ARBA" id="ARBA00029409"/>
    </source>
</evidence>
<dbReference type="PANTHER" id="PTHR43071">
    <property type="entry name" value="2-AMINO-4-HYDROXY-6-HYDROXYMETHYLDIHYDROPTERIDINE PYROPHOSPHOKINASE"/>
    <property type="match status" value="1"/>
</dbReference>
<name>A0ABX7YW28_9GAMM</name>
<dbReference type="Proteomes" id="UP000679575">
    <property type="component" value="Chromosome"/>
</dbReference>
<dbReference type="RefSeq" id="WP_212595555.1">
    <property type="nucleotide sequence ID" value="NZ_CP073587.1"/>
</dbReference>
<evidence type="ECO:0000256" key="11">
    <source>
        <dbReference type="ARBA" id="ARBA00029766"/>
    </source>
</evidence>
<dbReference type="CDD" id="cd00483">
    <property type="entry name" value="HPPK"/>
    <property type="match status" value="1"/>
</dbReference>
<evidence type="ECO:0000256" key="3">
    <source>
        <dbReference type="ARBA" id="ARBA00013253"/>
    </source>
</evidence>
<comment type="pathway">
    <text evidence="1">Cofactor biosynthesis; tetrahydrofolate biosynthesis; 2-amino-4-hydroxy-6-hydroxymethyl-7,8-dihydropteridine diphosphate from 7,8-dihydroneopterin triphosphate: step 4/4.</text>
</comment>
<keyword evidence="9" id="KW-0289">Folate biosynthesis</keyword>
<evidence type="ECO:0000259" key="13">
    <source>
        <dbReference type="PROSITE" id="PS00794"/>
    </source>
</evidence>
<evidence type="ECO:0000256" key="1">
    <source>
        <dbReference type="ARBA" id="ARBA00005051"/>
    </source>
</evidence>
<evidence type="ECO:0000256" key="5">
    <source>
        <dbReference type="ARBA" id="ARBA00022679"/>
    </source>
</evidence>
<keyword evidence="6" id="KW-0547">Nucleotide-binding</keyword>
<dbReference type="Gene3D" id="3.30.70.560">
    <property type="entry name" value="7,8-Dihydro-6-hydroxymethylpterin-pyrophosphokinase HPPK"/>
    <property type="match status" value="1"/>
</dbReference>
<evidence type="ECO:0000256" key="2">
    <source>
        <dbReference type="ARBA" id="ARBA00005810"/>
    </source>
</evidence>
<proteinExistence type="inferred from homology"/>
<dbReference type="EMBL" id="CP073587">
    <property type="protein sequence ID" value="QUN06541.1"/>
    <property type="molecule type" value="Genomic_DNA"/>
</dbReference>
<evidence type="ECO:0000256" key="6">
    <source>
        <dbReference type="ARBA" id="ARBA00022741"/>
    </source>
</evidence>
<comment type="function">
    <text evidence="10">Catalyzes the transfer of pyrophosphate from adenosine triphosphate (ATP) to 6-hydroxymethyl-7,8-dihydropterin, an enzymatic step in folate biosynthesis pathway.</text>
</comment>